<dbReference type="EMBL" id="AJIL01000108">
    <property type="protein sequence ID" value="KNE94835.1"/>
    <property type="molecule type" value="Genomic_DNA"/>
</dbReference>
<dbReference type="GO" id="GO:0017183">
    <property type="term" value="P:protein histidyl modification to diphthamide"/>
    <property type="evidence" value="ECO:0007669"/>
    <property type="project" value="UniProtKB-UniRule"/>
</dbReference>
<dbReference type="EC" id="2.5.1.108" evidence="3 12"/>
<keyword evidence="7" id="KW-0479">Metal-binding</keyword>
<evidence type="ECO:0000256" key="2">
    <source>
        <dbReference type="ARBA" id="ARBA00010173"/>
    </source>
</evidence>
<evidence type="ECO:0000313" key="14">
    <source>
        <dbReference type="Proteomes" id="UP000054564"/>
    </source>
</evidence>
<evidence type="ECO:0000256" key="10">
    <source>
        <dbReference type="ARBA" id="ARBA00048403"/>
    </source>
</evidence>
<keyword evidence="5 12" id="KW-0808">Transferase</keyword>
<evidence type="ECO:0000256" key="8">
    <source>
        <dbReference type="ARBA" id="ARBA00023004"/>
    </source>
</evidence>
<dbReference type="Pfam" id="PF01866">
    <property type="entry name" value="Diphthamide_syn"/>
    <property type="match status" value="1"/>
</dbReference>
<comment type="similarity">
    <text evidence="2 12">Belongs to the DPH1/DPH2 family. DPH1 subfamily.</text>
</comment>
<dbReference type="AlphaFoldDB" id="A0A0L0V6A0"/>
<dbReference type="InterPro" id="IPR042264">
    <property type="entry name" value="DPH1/DPH2_2"/>
</dbReference>
<protein>
    <recommendedName>
        <fullName evidence="4 12">2-(3-amino-3-carboxypropyl)histidine synthase subunit 1</fullName>
        <ecNumber evidence="3 12">2.5.1.108</ecNumber>
    </recommendedName>
</protein>
<dbReference type="GO" id="GO:0046872">
    <property type="term" value="F:metal ion binding"/>
    <property type="evidence" value="ECO:0007669"/>
    <property type="project" value="UniProtKB-KW"/>
</dbReference>
<dbReference type="NCBIfam" id="TIGR00322">
    <property type="entry name" value="diphth2_R"/>
    <property type="match status" value="1"/>
</dbReference>
<evidence type="ECO:0000256" key="1">
    <source>
        <dbReference type="ARBA" id="ARBA00005156"/>
    </source>
</evidence>
<comment type="catalytic activity">
    <reaction evidence="10 12">
        <text>L-histidyl-[translation elongation factor 2] + S-adenosyl-L-methionine = 2-[(3S)-amino-3-carboxypropyl]-L-histidyl-[translation elongation factor 2] + S-methyl-5'-thioadenosine + H(+)</text>
        <dbReference type="Rhea" id="RHEA:36783"/>
        <dbReference type="Rhea" id="RHEA-COMP:9748"/>
        <dbReference type="Rhea" id="RHEA-COMP:9749"/>
        <dbReference type="ChEBI" id="CHEBI:15378"/>
        <dbReference type="ChEBI" id="CHEBI:17509"/>
        <dbReference type="ChEBI" id="CHEBI:29979"/>
        <dbReference type="ChEBI" id="CHEBI:59789"/>
        <dbReference type="ChEBI" id="CHEBI:73995"/>
        <dbReference type="EC" id="2.5.1.108"/>
    </reaction>
</comment>
<evidence type="ECO:0000313" key="13">
    <source>
        <dbReference type="EMBL" id="KNE94835.1"/>
    </source>
</evidence>
<dbReference type="Gene3D" id="3.40.50.11850">
    <property type="entry name" value="Diphthamide synthesis DPH1/DPH2 domain 2"/>
    <property type="match status" value="1"/>
</dbReference>
<evidence type="ECO:0000256" key="6">
    <source>
        <dbReference type="ARBA" id="ARBA00022691"/>
    </source>
</evidence>
<reference evidence="14" key="1">
    <citation type="submission" date="2014-03" db="EMBL/GenBank/DDBJ databases">
        <title>The Genome Sequence of Puccinia striiformis f. sp. tritici PST-78.</title>
        <authorList>
            <consortium name="The Broad Institute Genome Sequencing Platform"/>
            <person name="Cuomo C."/>
            <person name="Hulbert S."/>
            <person name="Chen X."/>
            <person name="Walker B."/>
            <person name="Young S.K."/>
            <person name="Zeng Q."/>
            <person name="Gargeya S."/>
            <person name="Fitzgerald M."/>
            <person name="Haas B."/>
            <person name="Abouelleil A."/>
            <person name="Alvarado L."/>
            <person name="Arachchi H.M."/>
            <person name="Berlin A.M."/>
            <person name="Chapman S.B."/>
            <person name="Goldberg J."/>
            <person name="Griggs A."/>
            <person name="Gujja S."/>
            <person name="Hansen M."/>
            <person name="Howarth C."/>
            <person name="Imamovic A."/>
            <person name="Larimer J."/>
            <person name="McCowan C."/>
            <person name="Montmayeur A."/>
            <person name="Murphy C."/>
            <person name="Neiman D."/>
            <person name="Pearson M."/>
            <person name="Priest M."/>
            <person name="Roberts A."/>
            <person name="Saif S."/>
            <person name="Shea T."/>
            <person name="Sisk P."/>
            <person name="Sykes S."/>
            <person name="Wortman J."/>
            <person name="Nusbaum C."/>
            <person name="Birren B."/>
        </authorList>
    </citation>
    <scope>NUCLEOTIDE SEQUENCE [LARGE SCALE GENOMIC DNA]</scope>
    <source>
        <strain evidence="14">race PST-78</strain>
    </source>
</reference>
<gene>
    <name evidence="13" type="ORF">PSTG_11845</name>
</gene>
<comment type="caution">
    <text evidence="13">The sequence shown here is derived from an EMBL/GenBank/DDBJ whole genome shotgun (WGS) entry which is preliminary data.</text>
</comment>
<dbReference type="STRING" id="1165861.A0A0L0V6A0"/>
<dbReference type="Gene3D" id="3.40.50.11860">
    <property type="entry name" value="Diphthamide synthesis DPH1/DPH2 domain 3"/>
    <property type="match status" value="1"/>
</dbReference>
<dbReference type="PANTHER" id="PTHR10762">
    <property type="entry name" value="DIPHTHAMIDE BIOSYNTHESIS PROTEIN"/>
    <property type="match status" value="1"/>
</dbReference>
<evidence type="ECO:0000256" key="7">
    <source>
        <dbReference type="ARBA" id="ARBA00022723"/>
    </source>
</evidence>
<keyword evidence="6 12" id="KW-0949">S-adenosyl-L-methionine</keyword>
<sequence>MTETNNTKIKKKFIGKTGGAAKTTNNNKNNPRRTNEIPQEITENKQLNETIRACLPPTYNFELHKTIHQLTTNGIQTLGLQMPEGLLQFSLIISDIIRKFVPTCQNVIVLGDVTYGACCVDDFTAKALGCQMLIHYGHSCLIPVDQTSIKTLYVFVEIGIDRKHLTETIRANFPTCLKQPSHKQHISIQAEDSQEQVHLAVVGTVQFVSAVQAIKQDLEQPQDNDHNIKLITDQEEESNSVAHSSSNSQCQFKVTIPQIKPLSPGEILGCTAPKLSSTEIDAILYLGDGRFHLESIMITNPNIPAFRYDPYEKKITREGYDHVRMRETRASAISLASSTLFSTDQDRAWAVVLGTLGRQGSLSVLKSITTGLTLNNPQKTLIPILISELSAIKLGLISKSIDVCIQTSCPRLSIDWGHDFLVDRSSSSSTSNKESEKESERDRVIPLLNPYEVKVALGQVKSFQIHTSIDDNPNDDLLETYPMDFYADQSLGDWTPRHGRNIRPKRS</sequence>
<keyword evidence="12" id="KW-0004">4Fe-4S</keyword>
<dbReference type="FunFam" id="3.40.50.11840:FF:000001">
    <property type="entry name" value="2-(3-amino-3-carboxypropyl)histidine synthase subunit 1"/>
    <property type="match status" value="1"/>
</dbReference>
<evidence type="ECO:0000256" key="4">
    <source>
        <dbReference type="ARBA" id="ARBA00021915"/>
    </source>
</evidence>
<evidence type="ECO:0000256" key="5">
    <source>
        <dbReference type="ARBA" id="ARBA00022679"/>
    </source>
</evidence>
<accession>A0A0L0V6A0</accession>
<dbReference type="PIRSF" id="PIRSF004967">
    <property type="entry name" value="DPH1"/>
    <property type="match status" value="1"/>
</dbReference>
<dbReference type="InterPro" id="IPR042265">
    <property type="entry name" value="DPH1/DPH2_3"/>
</dbReference>
<comment type="cofactor">
    <cofactor evidence="12">
        <name>[4Fe-4S] cluster</name>
        <dbReference type="ChEBI" id="CHEBI:49883"/>
    </cofactor>
    <text evidence="12">Binds 1 [4Fe-4S] cluster per subunit. The cluster is coordinated with 3 cysteines and an exchangeable S-adenosyl-L-methionine.</text>
</comment>
<evidence type="ECO:0000256" key="12">
    <source>
        <dbReference type="PIRNR" id="PIRNR004967"/>
    </source>
</evidence>
<dbReference type="Gene3D" id="3.40.50.11840">
    <property type="entry name" value="Diphthamide synthesis DPH1/DPH2 domain 1"/>
    <property type="match status" value="1"/>
</dbReference>
<comment type="function">
    <text evidence="11">Catalyzes the first step of diphthamide biosynthesis, a post-translational modification of histidine which occurs in elongation factor 2. DPH1 and DPH2 transfer a 3-amino-3-carboxypropyl (ACP) group from S-adenosyl-L-methionine (SAM) to a histidine residue, the reaction is assisted by a reduction system comprising DPH3 and a NADH-dependent reductase, predominantly CBR1.</text>
</comment>
<comment type="pathway">
    <text evidence="1 12">Protein modification; peptidyl-diphthamide biosynthesis.</text>
</comment>
<organism evidence="13 14">
    <name type="scientific">Puccinia striiformis f. sp. tritici PST-78</name>
    <dbReference type="NCBI Taxonomy" id="1165861"/>
    <lineage>
        <taxon>Eukaryota</taxon>
        <taxon>Fungi</taxon>
        <taxon>Dikarya</taxon>
        <taxon>Basidiomycota</taxon>
        <taxon>Pucciniomycotina</taxon>
        <taxon>Pucciniomycetes</taxon>
        <taxon>Pucciniales</taxon>
        <taxon>Pucciniaceae</taxon>
        <taxon>Puccinia</taxon>
    </lineage>
</organism>
<dbReference type="GO" id="GO:0051539">
    <property type="term" value="F:4 iron, 4 sulfur cluster binding"/>
    <property type="evidence" value="ECO:0007669"/>
    <property type="project" value="UniProtKB-UniRule"/>
</dbReference>
<dbReference type="GO" id="GO:0090560">
    <property type="term" value="F:2-(3-amino-3-carboxypropyl)histidine synthase activity"/>
    <property type="evidence" value="ECO:0007669"/>
    <property type="project" value="UniProtKB-UniRule"/>
</dbReference>
<evidence type="ECO:0000256" key="9">
    <source>
        <dbReference type="ARBA" id="ARBA00023014"/>
    </source>
</evidence>
<keyword evidence="9" id="KW-0411">Iron-sulfur</keyword>
<keyword evidence="14" id="KW-1185">Reference proteome</keyword>
<dbReference type="PANTHER" id="PTHR10762:SF1">
    <property type="entry name" value="2-(3-AMINO-3-CARBOXYPROPYL)HISTIDINE SYNTHASE SUBUNIT 1"/>
    <property type="match status" value="1"/>
</dbReference>
<name>A0A0L0V6A0_9BASI</name>
<dbReference type="SFLD" id="SFLDS00032">
    <property type="entry name" value="Radical_SAM_3-amino-3-carboxyp"/>
    <property type="match status" value="1"/>
</dbReference>
<dbReference type="OrthoDB" id="1649088at2759"/>
<dbReference type="InterPro" id="IPR042263">
    <property type="entry name" value="DPH1/DPH2_1"/>
</dbReference>
<dbReference type="Proteomes" id="UP000054564">
    <property type="component" value="Unassembled WGS sequence"/>
</dbReference>
<dbReference type="InterPro" id="IPR035435">
    <property type="entry name" value="DPH1/DPH2_euk_archaea"/>
</dbReference>
<dbReference type="UniPathway" id="UPA00559"/>
<keyword evidence="8" id="KW-0408">Iron</keyword>
<dbReference type="InterPro" id="IPR016435">
    <property type="entry name" value="DPH1/DPH2"/>
</dbReference>
<evidence type="ECO:0000256" key="3">
    <source>
        <dbReference type="ARBA" id="ARBA00012221"/>
    </source>
</evidence>
<evidence type="ECO:0000256" key="11">
    <source>
        <dbReference type="ARBA" id="ARBA00060338"/>
    </source>
</evidence>
<proteinExistence type="inferred from homology"/>